<evidence type="ECO:0000313" key="6">
    <source>
        <dbReference type="Proteomes" id="UP001055039"/>
    </source>
</evidence>
<gene>
    <name evidence="5" type="primary">higA-2</name>
    <name evidence="5" type="ORF">LNAOJCKE_5694</name>
</gene>
<dbReference type="RefSeq" id="WP_238229200.1">
    <property type="nucleotide sequence ID" value="NZ_BAAADH010000061.1"/>
</dbReference>
<evidence type="ECO:0000256" key="2">
    <source>
        <dbReference type="ARBA" id="ARBA00023125"/>
    </source>
</evidence>
<evidence type="ECO:0000256" key="1">
    <source>
        <dbReference type="ARBA" id="ARBA00023015"/>
    </source>
</evidence>
<proteinExistence type="predicted"/>
<reference evidence="5" key="1">
    <citation type="journal article" date="2021" name="Front. Microbiol.">
        <title>Comprehensive Comparative Genomics and Phenotyping of Methylobacterium Species.</title>
        <authorList>
            <person name="Alessa O."/>
            <person name="Ogura Y."/>
            <person name="Fujitani Y."/>
            <person name="Takami H."/>
            <person name="Hayashi T."/>
            <person name="Sahin N."/>
            <person name="Tani A."/>
        </authorList>
    </citation>
    <scope>NUCLEOTIDE SEQUENCE</scope>
    <source>
        <strain evidence="5">NBRC 15686</strain>
    </source>
</reference>
<keyword evidence="3" id="KW-0804">Transcription</keyword>
<dbReference type="Proteomes" id="UP001055039">
    <property type="component" value="Unassembled WGS sequence"/>
</dbReference>
<comment type="caution">
    <text evidence="5">The sequence shown here is derived from an EMBL/GenBank/DDBJ whole genome shotgun (WGS) entry which is preliminary data.</text>
</comment>
<keyword evidence="1" id="KW-0805">Transcription regulation</keyword>
<organism evidence="5 6">
    <name type="scientific">Methylorubrum aminovorans</name>
    <dbReference type="NCBI Taxonomy" id="269069"/>
    <lineage>
        <taxon>Bacteria</taxon>
        <taxon>Pseudomonadati</taxon>
        <taxon>Pseudomonadota</taxon>
        <taxon>Alphaproteobacteria</taxon>
        <taxon>Hyphomicrobiales</taxon>
        <taxon>Methylobacteriaceae</taxon>
        <taxon>Methylorubrum</taxon>
    </lineage>
</organism>
<dbReference type="Gene3D" id="1.10.260.40">
    <property type="entry name" value="lambda repressor-like DNA-binding domains"/>
    <property type="match status" value="1"/>
</dbReference>
<dbReference type="EMBL" id="BPRC01000074">
    <property type="protein sequence ID" value="GJE68450.1"/>
    <property type="molecule type" value="Genomic_DNA"/>
</dbReference>
<dbReference type="SUPFAM" id="SSF47413">
    <property type="entry name" value="lambda repressor-like DNA-binding domains"/>
    <property type="match status" value="1"/>
</dbReference>
<dbReference type="CDD" id="cd00093">
    <property type="entry name" value="HTH_XRE"/>
    <property type="match status" value="1"/>
</dbReference>
<sequence>MVDVTEEIFADLMEGFEQIRKHDAGDPDHGLRIHLPKTVDVAAIRKRTGNSQPVFAGSIGVPVDTVRQWEQGRRQPKGAALVLLAMLEKNPRLVEEVLGSGALPKAGDRTAPVG</sequence>
<evidence type="ECO:0000259" key="4">
    <source>
        <dbReference type="PROSITE" id="PS50943"/>
    </source>
</evidence>
<name>A0ABQ4URS2_9HYPH</name>
<keyword evidence="2" id="KW-0238">DNA-binding</keyword>
<dbReference type="InterPro" id="IPR052359">
    <property type="entry name" value="HTH-type_reg/antitoxin"/>
</dbReference>
<dbReference type="PANTHER" id="PTHR36511">
    <property type="entry name" value="MERR FAMILY BACTERIAL REGULATORY PROTEIN"/>
    <property type="match status" value="1"/>
</dbReference>
<accession>A0ABQ4URS2</accession>
<evidence type="ECO:0000313" key="5">
    <source>
        <dbReference type="EMBL" id="GJE68450.1"/>
    </source>
</evidence>
<evidence type="ECO:0000256" key="3">
    <source>
        <dbReference type="ARBA" id="ARBA00023163"/>
    </source>
</evidence>
<keyword evidence="6" id="KW-1185">Reference proteome</keyword>
<reference evidence="5" key="2">
    <citation type="submission" date="2021-08" db="EMBL/GenBank/DDBJ databases">
        <authorList>
            <person name="Tani A."/>
            <person name="Ola A."/>
            <person name="Ogura Y."/>
            <person name="Katsura K."/>
            <person name="Hayashi T."/>
        </authorList>
    </citation>
    <scope>NUCLEOTIDE SEQUENCE</scope>
    <source>
        <strain evidence="5">NBRC 15686</strain>
    </source>
</reference>
<protein>
    <submittedName>
        <fullName evidence="5">Antitoxin HigA-2</fullName>
    </submittedName>
</protein>
<dbReference type="InterPro" id="IPR001387">
    <property type="entry name" value="Cro/C1-type_HTH"/>
</dbReference>
<dbReference type="PROSITE" id="PS50943">
    <property type="entry name" value="HTH_CROC1"/>
    <property type="match status" value="1"/>
</dbReference>
<dbReference type="InterPro" id="IPR010982">
    <property type="entry name" value="Lambda_DNA-bd_dom_sf"/>
</dbReference>
<feature type="domain" description="HTH cro/C1-type" evidence="4">
    <location>
        <begin position="41"/>
        <end position="85"/>
    </location>
</feature>
<dbReference type="PANTHER" id="PTHR36511:SF3">
    <property type="entry name" value="ANTITOXIN HIGA-2"/>
    <property type="match status" value="1"/>
</dbReference>